<feature type="binding site" evidence="7">
    <location>
        <position position="153"/>
    </location>
    <ligand>
        <name>S-adenosyl-L-methionine</name>
        <dbReference type="ChEBI" id="CHEBI:59789"/>
    </ligand>
</feature>
<evidence type="ECO:0000313" key="9">
    <source>
        <dbReference type="EMBL" id="EGT46247.1"/>
    </source>
</evidence>
<dbReference type="HOGENOM" id="CLU_432275_0_0_1"/>
<dbReference type="PANTHER" id="PTHR16121">
    <property type="entry name" value="CAP-SPECIFIC MRNA (NUCLEOSIDE-2'-O-)-METHYLTRANSFERASE 1-RELATED"/>
    <property type="match status" value="1"/>
</dbReference>
<dbReference type="PANTHER" id="PTHR16121:SF2">
    <property type="entry name" value="CAP-SPECIFIC MRNA (NUCLEOSIDE-2'-O-)-METHYLTRANSFERASE 2"/>
    <property type="match status" value="1"/>
</dbReference>
<dbReference type="GO" id="GO:0004483">
    <property type="term" value="F:methyltransferase cap1 activity"/>
    <property type="evidence" value="ECO:0007669"/>
    <property type="project" value="TreeGrafter"/>
</dbReference>
<dbReference type="Gene3D" id="3.40.50.150">
    <property type="entry name" value="Vaccinia Virus protein VP39"/>
    <property type="match status" value="1"/>
</dbReference>
<evidence type="ECO:0000256" key="5">
    <source>
        <dbReference type="ARBA" id="ARBA00022691"/>
    </source>
</evidence>
<feature type="active site" description="Proton acceptor" evidence="7">
    <location>
        <position position="260"/>
    </location>
</feature>
<feature type="domain" description="Adrift-type SAM-dependent 2'-O-MTase" evidence="8">
    <location>
        <begin position="94"/>
        <end position="307"/>
    </location>
</feature>
<evidence type="ECO:0000256" key="4">
    <source>
        <dbReference type="ARBA" id="ARBA00022679"/>
    </source>
</evidence>
<dbReference type="GO" id="GO:0005634">
    <property type="term" value="C:nucleus"/>
    <property type="evidence" value="ECO:0007669"/>
    <property type="project" value="UniProtKB-ARBA"/>
</dbReference>
<evidence type="ECO:0000256" key="3">
    <source>
        <dbReference type="ARBA" id="ARBA00022603"/>
    </source>
</evidence>
<evidence type="ECO:0000259" key="8">
    <source>
        <dbReference type="PROSITE" id="PS51614"/>
    </source>
</evidence>
<dbReference type="InterPro" id="IPR050851">
    <property type="entry name" value="mRNA_Cap_2O-Ribose_MeTrfase"/>
</dbReference>
<dbReference type="EC" id="2.1.1.296" evidence="1"/>
<name>G0MWZ2_CAEBE</name>
<feature type="binding site" evidence="7">
    <location>
        <position position="130"/>
    </location>
    <ligand>
        <name>S-adenosyl-L-methionine</name>
        <dbReference type="ChEBI" id="CHEBI:59789"/>
    </ligand>
</feature>
<evidence type="ECO:0000256" key="6">
    <source>
        <dbReference type="ARBA" id="ARBA00049477"/>
    </source>
</evidence>
<dbReference type="PROSITE" id="PS51614">
    <property type="entry name" value="SAM_MT_ADRIFT"/>
    <property type="match status" value="1"/>
</dbReference>
<evidence type="ECO:0000256" key="2">
    <source>
        <dbReference type="ARBA" id="ARBA00021134"/>
    </source>
</evidence>
<dbReference type="InParanoid" id="G0MWZ2"/>
<sequence length="638" mass="74373">MVVLSSQNVEENPIELMTDEEIKHYYSHAIFDFNDYNNLEDSEDLELKFQRQNDKFLARASEISKIADKQGYDEHTDLLHDFYRNPKILKNYFICKNKAFLKLLEIYDVFGFNDNGSGEIRSFHLCEGPGYFIDATYLAWLRSSSSSSPESTWHWNANTLNPYFENISCFDKLIDDSHLRGHLDKWKFGPTDDGDVKKLIEEDYLEKEELEGKFDLVTADGSTNTQGQEGNIEQIVEDLILAEVNVALKLLRKNGRLIIKMYRFCLKGTRDIMMMLGENFSKIRAIKPMTSRPGSAERYIICDGFGGRMHISSRTLLLCDEFFLRKQLERIDFHVSSFKENRRNFDWNDRKMFMKTMRHRFFDEESRSELAAIHELFPGIRKSSPWRDLYAHNLIRRYKEYKEWDLPKAIGEYVDTATVFPPTDLERSIDVEMMIQYILRQKSLVVSSPAPLDIQDSLFIEPIALQGLLSIKPSVHYDLFQSCSTLNDVPPDDRNLRISDGNYQLEITDDTTIEHVLTVLTDGIQNKMHSFTLTNLPDSGPPLLLSRLSASMYCLLFAIFETMEIGKRQVRWSGLKHFSDSLRPLLTRLLHEISMVPRGSSVRSFIPLQIIDTFHPIICYQNLSRLTVLWPEIQRRMR</sequence>
<dbReference type="eggNOG" id="KOG3935">
    <property type="taxonomic scope" value="Eukaryota"/>
</dbReference>
<feature type="binding site" evidence="7">
    <location>
        <position position="220"/>
    </location>
    <ligand>
        <name>S-adenosyl-L-methionine</name>
        <dbReference type="ChEBI" id="CHEBI:59789"/>
    </ligand>
</feature>
<evidence type="ECO:0000256" key="7">
    <source>
        <dbReference type="PROSITE-ProRule" id="PRU00946"/>
    </source>
</evidence>
<dbReference type="InterPro" id="IPR002877">
    <property type="entry name" value="RNA_MeTrfase_FtsJ_dom"/>
</dbReference>
<organism evidence="10">
    <name type="scientific">Caenorhabditis brenneri</name>
    <name type="common">Nematode worm</name>
    <dbReference type="NCBI Taxonomy" id="135651"/>
    <lineage>
        <taxon>Eukaryota</taxon>
        <taxon>Metazoa</taxon>
        <taxon>Ecdysozoa</taxon>
        <taxon>Nematoda</taxon>
        <taxon>Chromadorea</taxon>
        <taxon>Rhabditida</taxon>
        <taxon>Rhabditina</taxon>
        <taxon>Rhabditomorpha</taxon>
        <taxon>Rhabditoidea</taxon>
        <taxon>Rhabditidae</taxon>
        <taxon>Peloderinae</taxon>
        <taxon>Caenorhabditis</taxon>
    </lineage>
</organism>
<protein>
    <recommendedName>
        <fullName evidence="2">Cap-specific mRNA (nucleoside-2'-O-)-methyltransferase 2</fullName>
        <ecNumber evidence="1">2.1.1.296</ecNumber>
    </recommendedName>
</protein>
<dbReference type="SUPFAM" id="SSF53335">
    <property type="entry name" value="S-adenosyl-L-methionine-dependent methyltransferases"/>
    <property type="match status" value="1"/>
</dbReference>
<dbReference type="EMBL" id="GL379817">
    <property type="protein sequence ID" value="EGT46247.1"/>
    <property type="molecule type" value="Genomic_DNA"/>
</dbReference>
<keyword evidence="4 7" id="KW-0808">Transferase</keyword>
<dbReference type="InterPro" id="IPR025807">
    <property type="entry name" value="Adrift-typ_MeTrfase"/>
</dbReference>
<evidence type="ECO:0000313" key="10">
    <source>
        <dbReference type="Proteomes" id="UP000008068"/>
    </source>
</evidence>
<dbReference type="AlphaFoldDB" id="G0MWZ2"/>
<keyword evidence="3 7" id="KW-0489">Methyltransferase</keyword>
<gene>
    <name evidence="9" type="ORF">CAEBREN_08783</name>
</gene>
<evidence type="ECO:0000256" key="1">
    <source>
        <dbReference type="ARBA" id="ARBA00012770"/>
    </source>
</evidence>
<dbReference type="GO" id="GO:0120550">
    <property type="term" value="F:methyltransferase cap2 activity"/>
    <property type="evidence" value="ECO:0007669"/>
    <property type="project" value="UniProtKB-EC"/>
</dbReference>
<keyword evidence="5 7" id="KW-0949">S-adenosyl-L-methionine</keyword>
<dbReference type="Proteomes" id="UP000008068">
    <property type="component" value="Unassembled WGS sequence"/>
</dbReference>
<dbReference type="eggNOG" id="KOG3674">
    <property type="taxonomic scope" value="Eukaryota"/>
</dbReference>
<dbReference type="InterPro" id="IPR029063">
    <property type="entry name" value="SAM-dependent_MTases_sf"/>
</dbReference>
<dbReference type="OrthoDB" id="429597at2759"/>
<dbReference type="STRING" id="135651.G0MWZ2"/>
<dbReference type="FunCoup" id="G0MWZ2">
    <property type="interactions" value="895"/>
</dbReference>
<accession>G0MWZ2</accession>
<comment type="catalytic activity">
    <reaction evidence="6">
        <text>a 5'-end (N(7)-methyl 5'-triphosphoguanosine)-(2'-O-methyl-ribonucleoside)-(ribonucleotide) in mRNA + S-adenosyl-L-methionine = a 5'-end (N(7)-methyl 5'-triphosphoguanosine)-(2'-O-methyl-ribonucleoside)-(2'-O-methyl-ribonucleotide) in mRNA + S-adenosyl-L-homocysteine + H(+)</text>
        <dbReference type="Rhea" id="RHEA:67024"/>
        <dbReference type="Rhea" id="RHEA-COMP:17169"/>
        <dbReference type="Rhea" id="RHEA-COMP:17170"/>
        <dbReference type="ChEBI" id="CHEBI:15378"/>
        <dbReference type="ChEBI" id="CHEBI:57856"/>
        <dbReference type="ChEBI" id="CHEBI:59789"/>
        <dbReference type="ChEBI" id="CHEBI:167612"/>
        <dbReference type="ChEBI" id="CHEBI:167614"/>
        <dbReference type="EC" id="2.1.1.296"/>
    </reaction>
</comment>
<keyword evidence="10" id="KW-1185">Reference proteome</keyword>
<dbReference type="GO" id="GO:0032259">
    <property type="term" value="P:methylation"/>
    <property type="evidence" value="ECO:0007669"/>
    <property type="project" value="UniProtKB-KW"/>
</dbReference>
<proteinExistence type="predicted"/>
<dbReference type="GO" id="GO:0005737">
    <property type="term" value="C:cytoplasm"/>
    <property type="evidence" value="ECO:0007669"/>
    <property type="project" value="TreeGrafter"/>
</dbReference>
<reference evidence="10" key="1">
    <citation type="submission" date="2011-07" db="EMBL/GenBank/DDBJ databases">
        <authorList>
            <consortium name="Caenorhabditis brenneri Sequencing and Analysis Consortium"/>
            <person name="Wilson R.K."/>
        </authorList>
    </citation>
    <scope>NUCLEOTIDE SEQUENCE [LARGE SCALE GENOMIC DNA]</scope>
    <source>
        <strain evidence="10">PB2801</strain>
    </source>
</reference>
<dbReference type="OMA" id="WCEENAS"/>
<dbReference type="Pfam" id="PF01728">
    <property type="entry name" value="FtsJ"/>
    <property type="match status" value="1"/>
</dbReference>
<dbReference type="GO" id="GO:0006370">
    <property type="term" value="P:7-methylguanosine mRNA capping"/>
    <property type="evidence" value="ECO:0007669"/>
    <property type="project" value="TreeGrafter"/>
</dbReference>